<dbReference type="AlphaFoldDB" id="A0A5C4NQI7"/>
<dbReference type="FunFam" id="1.10.287.950:FF:000001">
    <property type="entry name" value="Methyl-accepting chemotaxis sensory transducer"/>
    <property type="match status" value="1"/>
</dbReference>
<evidence type="ECO:0000313" key="8">
    <source>
        <dbReference type="Proteomes" id="UP000305681"/>
    </source>
</evidence>
<evidence type="ECO:0000256" key="4">
    <source>
        <dbReference type="PROSITE-ProRule" id="PRU00284"/>
    </source>
</evidence>
<evidence type="ECO:0000259" key="6">
    <source>
        <dbReference type="PROSITE" id="PS50111"/>
    </source>
</evidence>
<dbReference type="SMART" id="SM00283">
    <property type="entry name" value="MA"/>
    <property type="match status" value="1"/>
</dbReference>
<dbReference type="GO" id="GO:0007165">
    <property type="term" value="P:signal transduction"/>
    <property type="evidence" value="ECO:0007669"/>
    <property type="project" value="UniProtKB-KW"/>
</dbReference>
<keyword evidence="2" id="KW-0488">Methylation</keyword>
<dbReference type="Pfam" id="PF00015">
    <property type="entry name" value="MCPsignal"/>
    <property type="match status" value="1"/>
</dbReference>
<dbReference type="GO" id="GO:0005886">
    <property type="term" value="C:plasma membrane"/>
    <property type="evidence" value="ECO:0007669"/>
    <property type="project" value="TreeGrafter"/>
</dbReference>
<sequence>MQSTKISTRLYTGFGLVLLLLIIVTALGINRVQKIDAILTSISDVNNVKQRHAINFRGSVHDRAIALRDVVLAADAASAKPEIARIETLAANYAQAAAPLDQIIGSGKDVTEAERTALAAIKASEAKAQPIIAKVIQLRLADDVAGATALLQQQGAAAFTGWLASVNQLIDLEEKMSREQADSASTVARSFFFFMVLLCLGAIAIGTIAAWRISHGLLRQLGGEPDYAAAIAGEIAAGNLAVTITTGPNDRNSLLYAMRGMRDSLVAIVSQVRAGTQTIATNSREIAAGNLDLSNRTEQQAGSIEETATSMEQLTGTVKQNAEHAIEANQLAVSASGVAVKGGAVVAQVVQTMAAINESSKKIVDIIGVIDGIAFQTNILALNAAVEAARAGEQGRGFAVVATEVRSLAQRSSQAAKEIKSLIDDSVERVGTGARLVDEAGTTMQDIVDSVKRVTDIMGEISVATREQSSGIEQVNQAVGLMDQVVQQNAALVEQSASAAASLEAQAGSLSQVVSIFKLDNSQVPLQAPQPARARALPAAVTAARPAVKAAAKPAAKKLASKVPADDAWEEF</sequence>
<evidence type="ECO:0000256" key="2">
    <source>
        <dbReference type="ARBA" id="ARBA00022481"/>
    </source>
</evidence>
<keyword evidence="5" id="KW-0812">Transmembrane</keyword>
<keyword evidence="5" id="KW-0472">Membrane</keyword>
<dbReference type="InterPro" id="IPR047347">
    <property type="entry name" value="YvaQ-like_sensor"/>
</dbReference>
<feature type="transmembrane region" description="Helical" evidence="5">
    <location>
        <begin position="191"/>
        <end position="211"/>
    </location>
</feature>
<reference evidence="7 8" key="1">
    <citation type="submission" date="2019-06" db="EMBL/GenBank/DDBJ databases">
        <title>Genome sequence of Janthinobacterium lividum UCD_MED1.</title>
        <authorList>
            <person name="De Leon M.E."/>
            <person name="Jospin G."/>
        </authorList>
    </citation>
    <scope>NUCLEOTIDE SEQUENCE [LARGE SCALE GENOMIC DNA]</scope>
    <source>
        <strain evidence="7 8">UCD_MED1</strain>
    </source>
</reference>
<dbReference type="Proteomes" id="UP000305681">
    <property type="component" value="Unassembled WGS sequence"/>
</dbReference>
<dbReference type="PROSITE" id="PS50111">
    <property type="entry name" value="CHEMOTAXIS_TRANSDUC_2"/>
    <property type="match status" value="1"/>
</dbReference>
<keyword evidence="4" id="KW-0807">Transducer</keyword>
<evidence type="ECO:0000256" key="5">
    <source>
        <dbReference type="SAM" id="Phobius"/>
    </source>
</evidence>
<comment type="caution">
    <text evidence="7">The sequence shown here is derived from an EMBL/GenBank/DDBJ whole genome shotgun (WGS) entry which is preliminary data.</text>
</comment>
<dbReference type="RefSeq" id="WP_139091042.1">
    <property type="nucleotide sequence ID" value="NZ_VDGE01000005.1"/>
</dbReference>
<dbReference type="EMBL" id="VDGE01000005">
    <property type="protein sequence ID" value="TNC76145.1"/>
    <property type="molecule type" value="Genomic_DNA"/>
</dbReference>
<dbReference type="InterPro" id="IPR004090">
    <property type="entry name" value="Chemotax_Me-accpt_rcpt"/>
</dbReference>
<evidence type="ECO:0000256" key="3">
    <source>
        <dbReference type="ARBA" id="ARBA00029447"/>
    </source>
</evidence>
<keyword evidence="5" id="KW-1133">Transmembrane helix</keyword>
<dbReference type="Gene3D" id="1.10.287.950">
    <property type="entry name" value="Methyl-accepting chemotaxis protein"/>
    <property type="match status" value="1"/>
</dbReference>
<dbReference type="CDD" id="cd11386">
    <property type="entry name" value="MCP_signal"/>
    <property type="match status" value="1"/>
</dbReference>
<protein>
    <submittedName>
        <fullName evidence="7">Methyl-accepting chemotaxis protein</fullName>
    </submittedName>
</protein>
<dbReference type="GO" id="GO:0004888">
    <property type="term" value="F:transmembrane signaling receptor activity"/>
    <property type="evidence" value="ECO:0007669"/>
    <property type="project" value="InterPro"/>
</dbReference>
<dbReference type="InterPro" id="IPR004089">
    <property type="entry name" value="MCPsignal_dom"/>
</dbReference>
<dbReference type="Pfam" id="PF12729">
    <property type="entry name" value="4HB_MCP_1"/>
    <property type="match status" value="1"/>
</dbReference>
<proteinExistence type="inferred from homology"/>
<dbReference type="PANTHER" id="PTHR43531:SF14">
    <property type="entry name" value="METHYL-ACCEPTING CHEMOTAXIS PROTEIN I-RELATED"/>
    <property type="match status" value="1"/>
</dbReference>
<dbReference type="InterPro" id="IPR024478">
    <property type="entry name" value="HlyB_4HB_MCP"/>
</dbReference>
<evidence type="ECO:0000256" key="1">
    <source>
        <dbReference type="ARBA" id="ARBA00004370"/>
    </source>
</evidence>
<organism evidence="7 8">
    <name type="scientific">Janthinobacterium lividum</name>
    <dbReference type="NCBI Taxonomy" id="29581"/>
    <lineage>
        <taxon>Bacteria</taxon>
        <taxon>Pseudomonadati</taxon>
        <taxon>Pseudomonadota</taxon>
        <taxon>Betaproteobacteria</taxon>
        <taxon>Burkholderiales</taxon>
        <taxon>Oxalobacteraceae</taxon>
        <taxon>Janthinobacterium</taxon>
    </lineage>
</organism>
<dbReference type="PANTHER" id="PTHR43531">
    <property type="entry name" value="PROTEIN ICFG"/>
    <property type="match status" value="1"/>
</dbReference>
<dbReference type="SUPFAM" id="SSF58104">
    <property type="entry name" value="Methyl-accepting chemotaxis protein (MCP) signaling domain"/>
    <property type="match status" value="1"/>
</dbReference>
<gene>
    <name evidence="7" type="ORF">FHI69_14440</name>
</gene>
<dbReference type="CDD" id="cd19411">
    <property type="entry name" value="MCP2201-like_sensor"/>
    <property type="match status" value="1"/>
</dbReference>
<evidence type="ECO:0000313" key="7">
    <source>
        <dbReference type="EMBL" id="TNC76145.1"/>
    </source>
</evidence>
<dbReference type="InterPro" id="IPR051310">
    <property type="entry name" value="MCP_chemotaxis"/>
</dbReference>
<comment type="similarity">
    <text evidence="3">Belongs to the methyl-accepting chemotaxis (MCP) protein family.</text>
</comment>
<dbReference type="GO" id="GO:0006935">
    <property type="term" value="P:chemotaxis"/>
    <property type="evidence" value="ECO:0007669"/>
    <property type="project" value="InterPro"/>
</dbReference>
<accession>A0A5C4NQI7</accession>
<name>A0A5C4NQI7_9BURK</name>
<dbReference type="PRINTS" id="PR00260">
    <property type="entry name" value="CHEMTRNSDUCR"/>
</dbReference>
<feature type="domain" description="Methyl-accepting transducer" evidence="6">
    <location>
        <begin position="275"/>
        <end position="504"/>
    </location>
</feature>
<comment type="subcellular location">
    <subcellularLocation>
        <location evidence="1">Membrane</location>
    </subcellularLocation>
</comment>